<evidence type="ECO:0000256" key="1">
    <source>
        <dbReference type="SAM" id="MobiDB-lite"/>
    </source>
</evidence>
<protein>
    <submittedName>
        <fullName evidence="2">Uncharacterized protein</fullName>
    </submittedName>
</protein>
<organism evidence="2 3">
    <name type="scientific">Thelohanellus kitauei</name>
    <name type="common">Myxosporean</name>
    <dbReference type="NCBI Taxonomy" id="669202"/>
    <lineage>
        <taxon>Eukaryota</taxon>
        <taxon>Metazoa</taxon>
        <taxon>Cnidaria</taxon>
        <taxon>Myxozoa</taxon>
        <taxon>Myxosporea</taxon>
        <taxon>Bivalvulida</taxon>
        <taxon>Platysporina</taxon>
        <taxon>Myxobolidae</taxon>
        <taxon>Thelohanellus</taxon>
    </lineage>
</organism>
<dbReference type="Proteomes" id="UP000031668">
    <property type="component" value="Unassembled WGS sequence"/>
</dbReference>
<evidence type="ECO:0000313" key="3">
    <source>
        <dbReference type="Proteomes" id="UP000031668"/>
    </source>
</evidence>
<accession>A0A0C2JTW3</accession>
<comment type="caution">
    <text evidence="2">The sequence shown here is derived from an EMBL/GenBank/DDBJ whole genome shotgun (WGS) entry which is preliminary data.</text>
</comment>
<name>A0A0C2JTW3_THEKT</name>
<keyword evidence="3" id="KW-1185">Reference proteome</keyword>
<dbReference type="AlphaFoldDB" id="A0A0C2JTW3"/>
<gene>
    <name evidence="2" type="ORF">RF11_04796</name>
</gene>
<feature type="region of interest" description="Disordered" evidence="1">
    <location>
        <begin position="117"/>
        <end position="149"/>
    </location>
</feature>
<proteinExistence type="predicted"/>
<sequence length="214" mass="24109">MLQKQSAPIGLAEPAEEKAPDDAEESENANILSSDLIEEIVGKNVDYANCDEITKKIRSVKQKKKFTETVNDAPRDSTFLKVTGILRHQKSSFDGNFLKRDKNYLCTQFPMFQFSKASQKADKPAPAPSPKSPPSIFEPDTSDKSRDDIPEGMMFEEHVIRDWGEIHSGSSCDSHFMILSSSRGVKCWTEKFATENIFFPELVPNTDNRSEVVR</sequence>
<reference evidence="2 3" key="1">
    <citation type="journal article" date="2014" name="Genome Biol. Evol.">
        <title>The genome of the myxosporean Thelohanellus kitauei shows adaptations to nutrient acquisition within its fish host.</title>
        <authorList>
            <person name="Yang Y."/>
            <person name="Xiong J."/>
            <person name="Zhou Z."/>
            <person name="Huo F."/>
            <person name="Miao W."/>
            <person name="Ran C."/>
            <person name="Liu Y."/>
            <person name="Zhang J."/>
            <person name="Feng J."/>
            <person name="Wang M."/>
            <person name="Wang M."/>
            <person name="Wang L."/>
            <person name="Yao B."/>
        </authorList>
    </citation>
    <scope>NUCLEOTIDE SEQUENCE [LARGE SCALE GENOMIC DNA]</scope>
    <source>
        <strain evidence="2">Wuqing</strain>
    </source>
</reference>
<feature type="region of interest" description="Disordered" evidence="1">
    <location>
        <begin position="1"/>
        <end position="29"/>
    </location>
</feature>
<evidence type="ECO:0000313" key="2">
    <source>
        <dbReference type="EMBL" id="KII72838.1"/>
    </source>
</evidence>
<dbReference type="EMBL" id="JWZT01001086">
    <property type="protein sequence ID" value="KII72838.1"/>
    <property type="molecule type" value="Genomic_DNA"/>
</dbReference>